<evidence type="ECO:0000313" key="2">
    <source>
        <dbReference type="Proteomes" id="UP000308528"/>
    </source>
</evidence>
<proteinExistence type="predicted"/>
<dbReference type="Proteomes" id="UP000308528">
    <property type="component" value="Unassembled WGS sequence"/>
</dbReference>
<name>A0A4S4NDP8_9BACT</name>
<dbReference type="AlphaFoldDB" id="A0A4S4NDP8"/>
<comment type="caution">
    <text evidence="1">The sequence shown here is derived from an EMBL/GenBank/DDBJ whole genome shotgun (WGS) entry which is preliminary data.</text>
</comment>
<evidence type="ECO:0000313" key="1">
    <source>
        <dbReference type="EMBL" id="THH37624.1"/>
    </source>
</evidence>
<dbReference type="EMBL" id="SRSF01000007">
    <property type="protein sequence ID" value="THH37624.1"/>
    <property type="molecule type" value="Genomic_DNA"/>
</dbReference>
<dbReference type="RefSeq" id="WP_136460088.1">
    <property type="nucleotide sequence ID" value="NZ_SRSF01000007.1"/>
</dbReference>
<sequence>MIRIDDARLEEDKVRNIRVINDLIEAAMKDHQRSPIAEGKFFIRAYERKMNAAYPGMDNKTAFQTARRSYNRLEKDPDETVTTLGGADVYRIARFFLRNLGGYGWPGVKRVLMEAGTPYDELTQLEDEVGAAIPDQLHDLRNKRVGDLIPQGQKAPLILRELADQFEELEKELKYAHFQKKVAIEQTEQIRKQVVALPAAFNRILKAHSVAPPELQTYYVEEFRAYKELLVNLRDLL</sequence>
<keyword evidence="2" id="KW-1185">Reference proteome</keyword>
<protein>
    <submittedName>
        <fullName evidence="1">Uncharacterized protein</fullName>
    </submittedName>
</protein>
<organism evidence="1 2">
    <name type="scientific">Neolewinella litorea</name>
    <dbReference type="NCBI Taxonomy" id="2562452"/>
    <lineage>
        <taxon>Bacteria</taxon>
        <taxon>Pseudomonadati</taxon>
        <taxon>Bacteroidota</taxon>
        <taxon>Saprospiria</taxon>
        <taxon>Saprospirales</taxon>
        <taxon>Lewinellaceae</taxon>
        <taxon>Neolewinella</taxon>
    </lineage>
</organism>
<gene>
    <name evidence="1" type="ORF">E4021_14475</name>
</gene>
<accession>A0A4S4NDP8</accession>
<reference evidence="1 2" key="1">
    <citation type="submission" date="2019-04" db="EMBL/GenBank/DDBJ databases">
        <title>Lewinella litorea sp. nov., isolated from a marine sand.</title>
        <authorList>
            <person name="Yoon J.-H."/>
        </authorList>
    </citation>
    <scope>NUCLEOTIDE SEQUENCE [LARGE SCALE GENOMIC DNA]</scope>
    <source>
        <strain evidence="1 2">HSMS-39</strain>
    </source>
</reference>